<evidence type="ECO:0000313" key="2">
    <source>
        <dbReference type="EMBL" id="MBC2846831.1"/>
    </source>
</evidence>
<evidence type="ECO:0000313" key="3">
    <source>
        <dbReference type="Proteomes" id="UP000533900"/>
    </source>
</evidence>
<protein>
    <recommendedName>
        <fullName evidence="4">Adhesin domain-containing protein</fullName>
    </recommendedName>
</protein>
<dbReference type="AlphaFoldDB" id="A0A842IV32"/>
<name>A0A842IV32_9FLAO</name>
<dbReference type="RefSeq" id="WP_185790538.1">
    <property type="nucleotide sequence ID" value="NZ_JACLCP010000007.1"/>
</dbReference>
<proteinExistence type="predicted"/>
<feature type="signal peptide" evidence="1">
    <location>
        <begin position="1"/>
        <end position="22"/>
    </location>
</feature>
<accession>A0A842IV32</accession>
<reference evidence="2" key="1">
    <citation type="submission" date="2020-08" db="EMBL/GenBank/DDBJ databases">
        <title>Winogradskyella ouciana sp. nov., isolated from the hadal seawater of the Mariana Trench.</title>
        <authorList>
            <person name="He X."/>
        </authorList>
    </citation>
    <scope>NUCLEOTIDE SEQUENCE [LARGE SCALE GENOMIC DNA]</scope>
    <source>
        <strain evidence="2">KCTC 52348</strain>
    </source>
</reference>
<evidence type="ECO:0008006" key="4">
    <source>
        <dbReference type="Google" id="ProtNLM"/>
    </source>
</evidence>
<keyword evidence="1" id="KW-0732">Signal</keyword>
<feature type="chain" id="PRO_5032703265" description="Adhesin domain-containing protein" evidence="1">
    <location>
        <begin position="23"/>
        <end position="362"/>
    </location>
</feature>
<keyword evidence="3" id="KW-1185">Reference proteome</keyword>
<dbReference type="Proteomes" id="UP000533900">
    <property type="component" value="Unassembled WGS sequence"/>
</dbReference>
<gene>
    <name evidence="2" type="ORF">H7F21_17115</name>
</gene>
<comment type="caution">
    <text evidence="2">The sequence shown here is derived from an EMBL/GenBank/DDBJ whole genome shotgun (WGS) entry which is preliminary data.</text>
</comment>
<dbReference type="EMBL" id="JACLCP010000007">
    <property type="protein sequence ID" value="MBC2846831.1"/>
    <property type="molecule type" value="Genomic_DNA"/>
</dbReference>
<evidence type="ECO:0000256" key="1">
    <source>
        <dbReference type="SAM" id="SignalP"/>
    </source>
</evidence>
<organism evidence="2 3">
    <name type="scientific">Winogradskyella flava</name>
    <dbReference type="NCBI Taxonomy" id="1884876"/>
    <lineage>
        <taxon>Bacteria</taxon>
        <taxon>Pseudomonadati</taxon>
        <taxon>Bacteroidota</taxon>
        <taxon>Flavobacteriia</taxon>
        <taxon>Flavobacteriales</taxon>
        <taxon>Flavobacteriaceae</taxon>
        <taxon>Winogradskyella</taxon>
    </lineage>
</organism>
<sequence length="362" mass="41181">MNLKIQFRLALLFLLVPLVALANEDIETTKASKERTIKKSFNVSSNATVKVKNSFGNLSIITWDQNRVEFDITIKVTGNNDEKVQDRLDRIDVQFSSSSDLVSAITEIDKNEKSWWNWGKKMNLKMEIDYVIKMPMTNNVDLSNKFGSINLDKLKGSSKIRCDHGKITTKELMSNNNVISFNHTRDCYFEYIKEGEISANHSGFTIAKTEKINLNANHTRSTVEFAENIEYDCNHGSLKVDNINNLNGKGNHLTFRIGNLFKNLTVKANHGSLKIEKIAPKANNIDIDVKFTSMTIGYDNAFNFNFDLDFQHGSLRDSEGFNFINKEINHTSKKYQGYYGTKDSGNMLKIKSQHGSVSFKKL</sequence>